<dbReference type="Proteomes" id="UP000183561">
    <property type="component" value="Unassembled WGS sequence"/>
</dbReference>
<name>A0A1H4L174_9NOCA</name>
<organism evidence="5 6">
    <name type="scientific">Rhodococcus koreensis</name>
    <dbReference type="NCBI Taxonomy" id="99653"/>
    <lineage>
        <taxon>Bacteria</taxon>
        <taxon>Bacillati</taxon>
        <taxon>Actinomycetota</taxon>
        <taxon>Actinomycetes</taxon>
        <taxon>Mycobacteriales</taxon>
        <taxon>Nocardiaceae</taxon>
        <taxon>Rhodococcus</taxon>
    </lineage>
</organism>
<accession>A0A1H4L174</accession>
<sequence>MVAGYKRAADQPAADSPWTAPRPSQQERYEKVLQATIDLAHEGGYDAVQMRAVAERSGVALGTVYTYFQSRDLLLYRATVAWNISIAEQAAKRAAAADHTGIDGLEDHFIEVIDLFLDDPGLLDAYVRATLSSDPVVAAERRNVTWEWWTDISPSPSALGPEIAEIAATLLTDVFYSGTVRWAFGQVELAEIREQLRATIRLLIRASRA</sequence>
<feature type="domain" description="HTH tetR-type" evidence="4">
    <location>
        <begin position="26"/>
        <end position="86"/>
    </location>
</feature>
<dbReference type="AlphaFoldDB" id="A0A1H4L174"/>
<dbReference type="GO" id="GO:0003700">
    <property type="term" value="F:DNA-binding transcription factor activity"/>
    <property type="evidence" value="ECO:0007669"/>
    <property type="project" value="TreeGrafter"/>
</dbReference>
<reference evidence="6" key="1">
    <citation type="submission" date="2016-10" db="EMBL/GenBank/DDBJ databases">
        <authorList>
            <person name="Varghese N."/>
            <person name="Submissions S."/>
        </authorList>
    </citation>
    <scope>NUCLEOTIDE SEQUENCE [LARGE SCALE GENOMIC DNA]</scope>
    <source>
        <strain evidence="6">DSM 44498</strain>
    </source>
</reference>
<evidence type="ECO:0000313" key="5">
    <source>
        <dbReference type="EMBL" id="SEB64539.1"/>
    </source>
</evidence>
<dbReference type="InterPro" id="IPR041642">
    <property type="entry name" value="KstR_C"/>
</dbReference>
<keyword evidence="6" id="KW-1185">Reference proteome</keyword>
<dbReference type="InterPro" id="IPR050109">
    <property type="entry name" value="HTH-type_TetR-like_transc_reg"/>
</dbReference>
<dbReference type="GO" id="GO:0000976">
    <property type="term" value="F:transcription cis-regulatory region binding"/>
    <property type="evidence" value="ECO:0007669"/>
    <property type="project" value="TreeGrafter"/>
</dbReference>
<dbReference type="PANTHER" id="PTHR30055">
    <property type="entry name" value="HTH-TYPE TRANSCRIPTIONAL REGULATOR RUTR"/>
    <property type="match status" value="1"/>
</dbReference>
<evidence type="ECO:0000259" key="4">
    <source>
        <dbReference type="PROSITE" id="PS50977"/>
    </source>
</evidence>
<dbReference type="Pfam" id="PF00440">
    <property type="entry name" value="TetR_N"/>
    <property type="match status" value="1"/>
</dbReference>
<proteinExistence type="predicted"/>
<dbReference type="InterPro" id="IPR009057">
    <property type="entry name" value="Homeodomain-like_sf"/>
</dbReference>
<feature type="DNA-binding region" description="H-T-H motif" evidence="2">
    <location>
        <begin position="49"/>
        <end position="68"/>
    </location>
</feature>
<gene>
    <name evidence="5" type="ORF">SAMN04490239_1031</name>
</gene>
<dbReference type="InterPro" id="IPR001647">
    <property type="entry name" value="HTH_TetR"/>
</dbReference>
<dbReference type="PRINTS" id="PR00455">
    <property type="entry name" value="HTHTETR"/>
</dbReference>
<dbReference type="SUPFAM" id="SSF46689">
    <property type="entry name" value="Homeodomain-like"/>
    <property type="match status" value="1"/>
</dbReference>
<dbReference type="RefSeq" id="WP_072946455.1">
    <property type="nucleotide sequence ID" value="NZ_FNSV01000005.1"/>
</dbReference>
<protein>
    <submittedName>
        <fullName evidence="5">DNA-binding transcriptional regulator, AcrR family</fullName>
    </submittedName>
</protein>
<dbReference type="PANTHER" id="PTHR30055:SF242">
    <property type="entry name" value="HTH-TYPE TRANSCRIPTIONAL REPRESSOR KSTR"/>
    <property type="match status" value="1"/>
</dbReference>
<evidence type="ECO:0000256" key="1">
    <source>
        <dbReference type="ARBA" id="ARBA00023125"/>
    </source>
</evidence>
<dbReference type="Pfam" id="PF17925">
    <property type="entry name" value="TetR_C_20"/>
    <property type="match status" value="1"/>
</dbReference>
<feature type="region of interest" description="Disordered" evidence="3">
    <location>
        <begin position="1"/>
        <end position="25"/>
    </location>
</feature>
<evidence type="ECO:0000256" key="3">
    <source>
        <dbReference type="SAM" id="MobiDB-lite"/>
    </source>
</evidence>
<evidence type="ECO:0000313" key="6">
    <source>
        <dbReference type="Proteomes" id="UP000183561"/>
    </source>
</evidence>
<dbReference type="EMBL" id="FNSV01000005">
    <property type="protein sequence ID" value="SEB64539.1"/>
    <property type="molecule type" value="Genomic_DNA"/>
</dbReference>
<dbReference type="PROSITE" id="PS50977">
    <property type="entry name" value="HTH_TETR_2"/>
    <property type="match status" value="1"/>
</dbReference>
<dbReference type="Gene3D" id="1.10.357.10">
    <property type="entry name" value="Tetracycline Repressor, domain 2"/>
    <property type="match status" value="1"/>
</dbReference>
<evidence type="ECO:0000256" key="2">
    <source>
        <dbReference type="PROSITE-ProRule" id="PRU00335"/>
    </source>
</evidence>
<keyword evidence="1 2" id="KW-0238">DNA-binding</keyword>